<name>A0A9I9ED29_CUCME</name>
<evidence type="ECO:0000313" key="3">
    <source>
        <dbReference type="EnsemblPlants" id="MELO3C032130.2.1"/>
    </source>
</evidence>
<evidence type="ECO:0000256" key="1">
    <source>
        <dbReference type="SAM" id="MobiDB-lite"/>
    </source>
</evidence>
<feature type="region of interest" description="Disordered" evidence="1">
    <location>
        <begin position="30"/>
        <end position="49"/>
    </location>
</feature>
<dbReference type="AlphaFoldDB" id="A0A9I9ED29"/>
<keyword evidence="2" id="KW-0472">Membrane</keyword>
<organism evidence="3">
    <name type="scientific">Cucumis melo</name>
    <name type="common">Muskmelon</name>
    <dbReference type="NCBI Taxonomy" id="3656"/>
    <lineage>
        <taxon>Eukaryota</taxon>
        <taxon>Viridiplantae</taxon>
        <taxon>Streptophyta</taxon>
        <taxon>Embryophyta</taxon>
        <taxon>Tracheophyta</taxon>
        <taxon>Spermatophyta</taxon>
        <taxon>Magnoliopsida</taxon>
        <taxon>eudicotyledons</taxon>
        <taxon>Gunneridae</taxon>
        <taxon>Pentapetalae</taxon>
        <taxon>rosids</taxon>
        <taxon>fabids</taxon>
        <taxon>Cucurbitales</taxon>
        <taxon>Cucurbitaceae</taxon>
        <taxon>Benincaseae</taxon>
        <taxon>Cucumis</taxon>
    </lineage>
</organism>
<keyword evidence="2" id="KW-0812">Transmembrane</keyword>
<sequence>MSTVWVGMPVLVPFPSLFLHGPAVKWRSLMRRGPNPSPSSSPNLNHTRMEKPAFIVVLLSSSTPTRH</sequence>
<proteinExistence type="predicted"/>
<keyword evidence="2" id="KW-1133">Transmembrane helix</keyword>
<reference evidence="3" key="1">
    <citation type="submission" date="2023-03" db="UniProtKB">
        <authorList>
            <consortium name="EnsemblPlants"/>
        </authorList>
    </citation>
    <scope>IDENTIFICATION</scope>
</reference>
<protein>
    <submittedName>
        <fullName evidence="3">Uncharacterized protein</fullName>
    </submittedName>
</protein>
<accession>A0A9I9ED29</accession>
<evidence type="ECO:0000256" key="2">
    <source>
        <dbReference type="SAM" id="Phobius"/>
    </source>
</evidence>
<dbReference type="EnsemblPlants" id="MELO3C032130.2.1">
    <property type="protein sequence ID" value="MELO3C032130.2.1"/>
    <property type="gene ID" value="MELO3C032130.2"/>
</dbReference>
<dbReference type="Gramene" id="MELO3C032130.2.1">
    <property type="protein sequence ID" value="MELO3C032130.2.1"/>
    <property type="gene ID" value="MELO3C032130.2"/>
</dbReference>
<feature type="transmembrane region" description="Helical" evidence="2">
    <location>
        <begin position="6"/>
        <end position="24"/>
    </location>
</feature>